<dbReference type="Proteomes" id="UP000324575">
    <property type="component" value="Unassembled WGS sequence"/>
</dbReference>
<sequence>MNKFDKIYLSWRVSKGYPRIIVGEILPKAEDVNFKYSKEGLNEAKRYGFVGYPGLKFDEMEHKNVLNLLSKRLINTDRSDAGELLDFWNIEHEYKDNKLYVLAMTQGMTPTDNFEFLANFKLEKELCFVTDIAALTYSKFDLCRVSNGTQLTFEKENLKEDEFAVKVLFNNDYVGYIKKGHNMVFHDPNFDKLRLEVKHVSKENNQLFVRVNFNREMA</sequence>
<name>A0A5M8NZM9_9BACT</name>
<evidence type="ECO:0000313" key="2">
    <source>
        <dbReference type="Proteomes" id="UP000324575"/>
    </source>
</evidence>
<gene>
    <name evidence="1" type="ORF">EZS26_002210</name>
</gene>
<reference evidence="1 2" key="1">
    <citation type="submission" date="2019-03" db="EMBL/GenBank/DDBJ databases">
        <title>Single cell metagenomics reveals metabolic interactions within the superorganism composed of flagellate Streblomastix strix and complex community of Bacteroidetes bacteria on its surface.</title>
        <authorList>
            <person name="Treitli S.C."/>
            <person name="Kolisko M."/>
            <person name="Husnik F."/>
            <person name="Keeling P."/>
            <person name="Hampl V."/>
        </authorList>
    </citation>
    <scope>NUCLEOTIDE SEQUENCE [LARGE SCALE GENOMIC DNA]</scope>
    <source>
        <strain evidence="1">St1</strain>
    </source>
</reference>
<evidence type="ECO:0000313" key="1">
    <source>
        <dbReference type="EMBL" id="KAA6301604.1"/>
    </source>
</evidence>
<protein>
    <submittedName>
        <fullName evidence="1">Uncharacterized protein</fullName>
    </submittedName>
</protein>
<dbReference type="EMBL" id="SNRX01000016">
    <property type="protein sequence ID" value="KAA6301604.1"/>
    <property type="molecule type" value="Genomic_DNA"/>
</dbReference>
<accession>A0A5M8NZM9</accession>
<proteinExistence type="predicted"/>
<dbReference type="AlphaFoldDB" id="A0A5M8NZM9"/>
<comment type="caution">
    <text evidence="1">The sequence shown here is derived from an EMBL/GenBank/DDBJ whole genome shotgun (WGS) entry which is preliminary data.</text>
</comment>
<organism evidence="1 2">
    <name type="scientific">Candidatus Ordinivivax streblomastigis</name>
    <dbReference type="NCBI Taxonomy" id="2540710"/>
    <lineage>
        <taxon>Bacteria</taxon>
        <taxon>Pseudomonadati</taxon>
        <taxon>Bacteroidota</taxon>
        <taxon>Bacteroidia</taxon>
        <taxon>Bacteroidales</taxon>
        <taxon>Candidatus Ordinivivax</taxon>
    </lineage>
</organism>